<dbReference type="EC" id="4.2.1.-" evidence="2"/>
<organism evidence="2 3">
    <name type="scientific">Paraherbaspirillum soli</name>
    <dbReference type="NCBI Taxonomy" id="631222"/>
    <lineage>
        <taxon>Bacteria</taxon>
        <taxon>Pseudomonadati</taxon>
        <taxon>Pseudomonadota</taxon>
        <taxon>Betaproteobacteria</taxon>
        <taxon>Burkholderiales</taxon>
        <taxon>Oxalobacteraceae</taxon>
        <taxon>Paraherbaspirillum</taxon>
    </lineage>
</organism>
<keyword evidence="1 2" id="KW-0456">Lyase</keyword>
<gene>
    <name evidence="2" type="ORF">ACFPM8_05965</name>
</gene>
<proteinExistence type="predicted"/>
<dbReference type="GO" id="GO:0016829">
    <property type="term" value="F:lyase activity"/>
    <property type="evidence" value="ECO:0007669"/>
    <property type="project" value="UniProtKB-KW"/>
</dbReference>
<dbReference type="Proteomes" id="UP001596045">
    <property type="component" value="Unassembled WGS sequence"/>
</dbReference>
<dbReference type="InterPro" id="IPR029069">
    <property type="entry name" value="HotDog_dom_sf"/>
</dbReference>
<dbReference type="InterPro" id="IPR013114">
    <property type="entry name" value="FabA_FabZ"/>
</dbReference>
<dbReference type="PANTHER" id="PTHR30272">
    <property type="entry name" value="3-HYDROXYACYL-[ACYL-CARRIER-PROTEIN] DEHYDRATASE"/>
    <property type="match status" value="1"/>
</dbReference>
<dbReference type="Pfam" id="PF07977">
    <property type="entry name" value="FabA"/>
    <property type="match status" value="1"/>
</dbReference>
<evidence type="ECO:0000256" key="1">
    <source>
        <dbReference type="ARBA" id="ARBA00023239"/>
    </source>
</evidence>
<protein>
    <submittedName>
        <fullName evidence="2">3-hydroxyacyl-ACP dehydratase FabZ family protein</fullName>
        <ecNumber evidence="2">4.2.1.-</ecNumber>
    </submittedName>
</protein>
<dbReference type="Gene3D" id="3.10.129.10">
    <property type="entry name" value="Hotdog Thioesterase"/>
    <property type="match status" value="1"/>
</dbReference>
<keyword evidence="3" id="KW-1185">Reference proteome</keyword>
<reference evidence="3" key="1">
    <citation type="journal article" date="2019" name="Int. J. Syst. Evol. Microbiol.">
        <title>The Global Catalogue of Microorganisms (GCM) 10K type strain sequencing project: providing services to taxonomists for standard genome sequencing and annotation.</title>
        <authorList>
            <consortium name="The Broad Institute Genomics Platform"/>
            <consortium name="The Broad Institute Genome Sequencing Center for Infectious Disease"/>
            <person name="Wu L."/>
            <person name="Ma J."/>
        </authorList>
    </citation>
    <scope>NUCLEOTIDE SEQUENCE [LARGE SCALE GENOMIC DNA]</scope>
    <source>
        <strain evidence="3">JCM 17066</strain>
    </source>
</reference>
<name>A0ABW0M7E7_9BURK</name>
<dbReference type="SUPFAM" id="SSF54637">
    <property type="entry name" value="Thioesterase/thiol ester dehydrase-isomerase"/>
    <property type="match status" value="1"/>
</dbReference>
<comment type="caution">
    <text evidence="2">The sequence shown here is derived from an EMBL/GenBank/DDBJ whole genome shotgun (WGS) entry which is preliminary data.</text>
</comment>
<evidence type="ECO:0000313" key="2">
    <source>
        <dbReference type="EMBL" id="MFC5473501.1"/>
    </source>
</evidence>
<dbReference type="PANTHER" id="PTHR30272:SF1">
    <property type="entry name" value="3-HYDROXYACYL-[ACYL-CARRIER-PROTEIN] DEHYDRATASE"/>
    <property type="match status" value="1"/>
</dbReference>
<dbReference type="RefSeq" id="WP_378995998.1">
    <property type="nucleotide sequence ID" value="NZ_JBHSMT010000009.1"/>
</dbReference>
<accession>A0ABW0M7E7</accession>
<dbReference type="EMBL" id="JBHSMT010000009">
    <property type="protein sequence ID" value="MFC5473501.1"/>
    <property type="molecule type" value="Genomic_DNA"/>
</dbReference>
<evidence type="ECO:0000313" key="3">
    <source>
        <dbReference type="Proteomes" id="UP001596045"/>
    </source>
</evidence>
<dbReference type="CDD" id="cd01288">
    <property type="entry name" value="FabZ"/>
    <property type="match status" value="1"/>
</dbReference>
<sequence length="170" mass="18934">MSEQQLNFSQMSFEQIERYLPHRKPFLFLDQAQISDDLSTVSASHTFRPDEPYFEGHFPGDPIVPGVVLVECLAQSAHLLLNVRGGRMMPGYLVGVESASFNRVVRPNQTVRFEAKLVRETGDLVAPERTGRMVSFKASGYLDGERCLRANINLYLVIAANDAAGKTDVS</sequence>